<dbReference type="InterPro" id="IPR029058">
    <property type="entry name" value="AB_hydrolase_fold"/>
</dbReference>
<sequence>MIILPRPERIVLADDRVVEIWEGGDPAGEPVIFHHGTPSGRLQASLGDGAARRCGVRLISFSRPGYGGSTYTSPSLASVGHDTLLVADQFGIGDFTVLGASGGGPYAIATGLADPQRVKAVGLAGGVGPWRLIEPPDPDDPDLPLLALVDAGDVVGALDGFREQAAQDFDRMLSLDDADVVDAFFEGVPGEELGWLDAAAREVWAADMREALASYDGYARDNVAWGGAWDVDPTQLTVPTWLWYGETDRMVPSSHGRWFAQRIPDATLIVRPGEGHGRTIFGHWDELFSALGAGRPAV</sequence>
<evidence type="ECO:0000259" key="1">
    <source>
        <dbReference type="Pfam" id="PF00561"/>
    </source>
</evidence>
<keyword evidence="2" id="KW-0378">Hydrolase</keyword>
<dbReference type="GO" id="GO:0016787">
    <property type="term" value="F:hydrolase activity"/>
    <property type="evidence" value="ECO:0007669"/>
    <property type="project" value="UniProtKB-KW"/>
</dbReference>
<feature type="domain" description="AB hydrolase-1" evidence="1">
    <location>
        <begin position="30"/>
        <end position="276"/>
    </location>
</feature>
<dbReference type="AlphaFoldDB" id="A0A4U3LIB2"/>
<dbReference type="RefSeq" id="WP_137258120.1">
    <property type="nucleotide sequence ID" value="NZ_JBHSPQ010000005.1"/>
</dbReference>
<evidence type="ECO:0000313" key="2">
    <source>
        <dbReference type="EMBL" id="TKK75260.1"/>
    </source>
</evidence>
<dbReference type="OrthoDB" id="9800988at2"/>
<dbReference type="Proteomes" id="UP000305836">
    <property type="component" value="Unassembled WGS sequence"/>
</dbReference>
<dbReference type="PANTHER" id="PTHR43433:SF10">
    <property type="entry name" value="AB HYDROLASE-1 DOMAIN-CONTAINING PROTEIN"/>
    <property type="match status" value="1"/>
</dbReference>
<reference evidence="2 3" key="1">
    <citation type="submission" date="2019-04" db="EMBL/GenBank/DDBJ databases">
        <title>Kribbella sp. NEAU-THZ 27 nov., a novel actinomycete isolated from soil.</title>
        <authorList>
            <person name="Duan L."/>
        </authorList>
    </citation>
    <scope>NUCLEOTIDE SEQUENCE [LARGE SCALE GENOMIC DNA]</scope>
    <source>
        <strain evidence="3">NEAU-THZ27</strain>
    </source>
</reference>
<dbReference type="InterPro" id="IPR050471">
    <property type="entry name" value="AB_hydrolase"/>
</dbReference>
<dbReference type="PANTHER" id="PTHR43433">
    <property type="entry name" value="HYDROLASE, ALPHA/BETA FOLD FAMILY PROTEIN"/>
    <property type="match status" value="1"/>
</dbReference>
<accession>A0A4U3LIB2</accession>
<dbReference type="InterPro" id="IPR000073">
    <property type="entry name" value="AB_hydrolase_1"/>
</dbReference>
<proteinExistence type="predicted"/>
<name>A0A4U3LIB2_9ACTN</name>
<dbReference type="Gene3D" id="3.40.50.1820">
    <property type="entry name" value="alpha/beta hydrolase"/>
    <property type="match status" value="1"/>
</dbReference>
<comment type="caution">
    <text evidence="2">The sequence shown here is derived from an EMBL/GenBank/DDBJ whole genome shotgun (WGS) entry which is preliminary data.</text>
</comment>
<dbReference type="SUPFAM" id="SSF53474">
    <property type="entry name" value="alpha/beta-Hydrolases"/>
    <property type="match status" value="1"/>
</dbReference>
<keyword evidence="3" id="KW-1185">Reference proteome</keyword>
<gene>
    <name evidence="2" type="ORF">FDA38_33115</name>
</gene>
<dbReference type="Pfam" id="PF00561">
    <property type="entry name" value="Abhydrolase_1"/>
    <property type="match status" value="1"/>
</dbReference>
<dbReference type="EMBL" id="SZPZ01000005">
    <property type="protein sequence ID" value="TKK75260.1"/>
    <property type="molecule type" value="Genomic_DNA"/>
</dbReference>
<protein>
    <submittedName>
        <fullName evidence="2">Alpha/beta hydrolase</fullName>
    </submittedName>
</protein>
<organism evidence="2 3">
    <name type="scientific">Kribbella jiaozuonensis</name>
    <dbReference type="NCBI Taxonomy" id="2575441"/>
    <lineage>
        <taxon>Bacteria</taxon>
        <taxon>Bacillati</taxon>
        <taxon>Actinomycetota</taxon>
        <taxon>Actinomycetes</taxon>
        <taxon>Propionibacteriales</taxon>
        <taxon>Kribbellaceae</taxon>
        <taxon>Kribbella</taxon>
    </lineage>
</organism>
<evidence type="ECO:0000313" key="3">
    <source>
        <dbReference type="Proteomes" id="UP000305836"/>
    </source>
</evidence>